<evidence type="ECO:0000313" key="2">
    <source>
        <dbReference type="Proteomes" id="UP000007797"/>
    </source>
</evidence>
<dbReference type="PANTHER" id="PTHR32134:SF169">
    <property type="entry name" value="FNIP REPEAT-CONTAINING PROTEIN-RELATED"/>
    <property type="match status" value="1"/>
</dbReference>
<dbReference type="GeneID" id="14865902"/>
<dbReference type="OMA" id="IPHTVQC"/>
<name>F4QER1_CACFS</name>
<dbReference type="PANTHER" id="PTHR32134">
    <property type="entry name" value="FNIP REPEAT-CONTAINING PROTEIN"/>
    <property type="match status" value="1"/>
</dbReference>
<dbReference type="InterPro" id="IPR051251">
    <property type="entry name" value="STK_FNIP-Repeat"/>
</dbReference>
<protein>
    <submittedName>
        <fullName evidence="1">Uncharacterized protein</fullName>
    </submittedName>
</protein>
<evidence type="ECO:0000313" key="1">
    <source>
        <dbReference type="EMBL" id="EGG13322.1"/>
    </source>
</evidence>
<organism evidence="1 2">
    <name type="scientific">Cavenderia fasciculata</name>
    <name type="common">Slime mold</name>
    <name type="synonym">Dictyostelium fasciculatum</name>
    <dbReference type="NCBI Taxonomy" id="261658"/>
    <lineage>
        <taxon>Eukaryota</taxon>
        <taxon>Amoebozoa</taxon>
        <taxon>Evosea</taxon>
        <taxon>Eumycetozoa</taxon>
        <taxon>Dictyostelia</taxon>
        <taxon>Acytosteliales</taxon>
        <taxon>Cavenderiaceae</taxon>
        <taxon>Cavenderia</taxon>
    </lineage>
</organism>
<reference evidence="2" key="1">
    <citation type="journal article" date="2011" name="Genome Res.">
        <title>Phylogeny-wide analysis of social amoeba genomes highlights ancient origins for complex intercellular communication.</title>
        <authorList>
            <person name="Heidel A.J."/>
            <person name="Lawal H.M."/>
            <person name="Felder M."/>
            <person name="Schilde C."/>
            <person name="Helps N.R."/>
            <person name="Tunggal B."/>
            <person name="Rivero F."/>
            <person name="John U."/>
            <person name="Schleicher M."/>
            <person name="Eichinger L."/>
            <person name="Platzer M."/>
            <person name="Noegel A.A."/>
            <person name="Schaap P."/>
            <person name="Gloeckner G."/>
        </authorList>
    </citation>
    <scope>NUCLEOTIDE SEQUENCE [LARGE SCALE GENOMIC DNA]</scope>
    <source>
        <strain evidence="2">SH3</strain>
    </source>
</reference>
<dbReference type="RefSeq" id="XP_004350021.1">
    <property type="nucleotide sequence ID" value="XM_004349971.1"/>
</dbReference>
<dbReference type="EMBL" id="GL883029">
    <property type="protein sequence ID" value="EGG13322.1"/>
    <property type="molecule type" value="Genomic_DNA"/>
</dbReference>
<accession>F4QER1</accession>
<keyword evidence="2" id="KW-1185">Reference proteome</keyword>
<dbReference type="Proteomes" id="UP000007797">
    <property type="component" value="Unassembled WGS sequence"/>
</dbReference>
<gene>
    <name evidence="1" type="ORF">DFA_11083</name>
</gene>
<dbReference type="KEGG" id="dfa:DFA_11083"/>
<proteinExistence type="predicted"/>
<sequence length="1400" mass="159843">MLLENEVPALPLQLSVSQQQQQQLSSSPLSPSLIQRLAENGIDKCLICRQVISRSGNQLHNDYNNKSHRDSIATTTLLIEHYSKCVESTISNINSNYHDDDNNNINSISIQQHDYKHRSSNINISRDYIVDDNSSSKIQLPSSSNTTKSTNHFFNNTLLRISLIEIFKMEDCNLSIMNLLTTCKDALNWKYSVVFPRLPSISTIERYKVDNRIHLIPKRFHIVCIDNIKMWKYFKENPDGLISLYTTRLFLMSDHGQLNKGDIPDHFTHLYFGYYIDQLVDDILPLSLTHIRYEESRNFPSTTITTTNQQQSSSSTFNNNNEDILASLHTLFFSSLSLGNEIKIPPMMNQLTSLYLCVNGRRSGVDVIFKPGHTKIPPSVRRLTVESYSTSTPVILGVGSLPSDEGSLEYLRLVGNFKIIDSNALPRSIKTMCLQNVLCDVVVPDRVTRLLVVGECLRQSTFIPPSVKHLCLHVDYVSDVLPPTIETLSLKGLFRPTNIPSSVTQLYLQDIRFQLTSDILFNLQTQQNQQNNNNQNTLGIKSSLKYIGIEGRYPYSIKGILPEGIKYFDYSISDPTSHDNNNSSNSNNHMNKFGLDYNQPIPPSSLPPSVRVIKLNTTSLRSREFIPVGSIKIIDSYQEHRGHDYIFSHHKSYWYGGPYDWYQFIDKEIFHLPSNKLQFKESVKYFDAIKKERKKERKMNNNNNNNNNQQSISYLTNIPNIIILKIIEEIKDNVDILCLLLTCKKMFSQIRVQHDNYIRFKDNIRSIDQDDHLSLYAPLFDTLDCFSLRSFRNIFNNSLSNQLIVIDKRNHNSTILRLSSNVVLIDSDGSIIQNHSLVNQDTIQSVLLIPNTIPFDCIKCLPSSTKTLFIDSMYHQMNSLITQSSSSSLSSSSSSSSLIPPFLEMLVISFYKTKIPIGVLPETLKSIQLQSSKVFEGDNDNSLPRGLESLTVTWHYDKDIIPMNRLHLNRLTSLTYLHVGTVSNLVTGMLPTTLTFIRLKYAERNPPFDFFLTCKSLKSLYLVSSCDSLDNDGIVVDTLDLQALDKLETFNYNTHVTGHFNPNLKVLLPSSQSSSLVNLIIKEDLIGYHGFLPNRLIKLEISQKMLIECNSSQLAPTLKKLVLRDCKLPIPIGLIPNGVTKIIIKGRPVVKDVTLRSFPSTVKHLVIGQYDGPVDYFPESLKSLDWSRDVSDHLLQLNLPEGLEKLTWSSKNEDIFITHPPPKYPSTLKSIDYSNLVGSYNLLDFPSSLTSLSMIIHRKEIINSISIFSIFNNPNQTQPSRLPSNITKLYCRLAHYDSYESLSFRLDEIINQTNVEDFTIYFSGFRYCQFNIKRLDENNLNVLLVDNDSLFGGIITQQQLNQNQNNNNQNNNIYKPLYLHYTHANQTPHWSFTPLEKESV</sequence>